<protein>
    <submittedName>
        <fullName evidence="3">Helix-turn-helix domain-containing protein</fullName>
    </submittedName>
</protein>
<evidence type="ECO:0000256" key="1">
    <source>
        <dbReference type="SAM" id="MobiDB-lite"/>
    </source>
</evidence>
<dbReference type="SUPFAM" id="SSF47413">
    <property type="entry name" value="lambda repressor-like DNA-binding domains"/>
    <property type="match status" value="1"/>
</dbReference>
<feature type="domain" description="HTH cro/C1-type" evidence="2">
    <location>
        <begin position="34"/>
        <end position="94"/>
    </location>
</feature>
<gene>
    <name evidence="3" type="ORF">ACFFJ2_09795</name>
</gene>
<organism evidence="3 4">
    <name type="scientific">Chelativorans intermedius</name>
    <dbReference type="NCBI Taxonomy" id="515947"/>
    <lineage>
        <taxon>Bacteria</taxon>
        <taxon>Pseudomonadati</taxon>
        <taxon>Pseudomonadota</taxon>
        <taxon>Alphaproteobacteria</taxon>
        <taxon>Hyphomicrobiales</taxon>
        <taxon>Phyllobacteriaceae</taxon>
        <taxon>Chelativorans</taxon>
    </lineage>
</organism>
<feature type="compositionally biased region" description="Polar residues" evidence="1">
    <location>
        <begin position="152"/>
        <end position="161"/>
    </location>
</feature>
<evidence type="ECO:0000313" key="4">
    <source>
        <dbReference type="Proteomes" id="UP001589755"/>
    </source>
</evidence>
<sequence length="161" mass="17162">MTSFDQELQSIENDPRLRLALVRTRAARNIARLLAGMRKDAALTQAQLAARLGVSQARISQVESGLIDHAPSVDFAFAYAAACDRTIMMTAAPLEETADKGVSAHVLDEVVAAVAPELSREEVEHVGADMTRLLDQAREAHAEEAQGAAEDTATSPGKSVP</sequence>
<proteinExistence type="predicted"/>
<dbReference type="InterPro" id="IPR010982">
    <property type="entry name" value="Lambda_DNA-bd_dom_sf"/>
</dbReference>
<accession>A0ABV6D7Q2</accession>
<evidence type="ECO:0000259" key="2">
    <source>
        <dbReference type="PROSITE" id="PS50943"/>
    </source>
</evidence>
<dbReference type="RefSeq" id="WP_261522055.1">
    <property type="nucleotide sequence ID" value="NZ_JAODNW010000021.1"/>
</dbReference>
<comment type="caution">
    <text evidence="3">The sequence shown here is derived from an EMBL/GenBank/DDBJ whole genome shotgun (WGS) entry which is preliminary data.</text>
</comment>
<keyword evidence="4" id="KW-1185">Reference proteome</keyword>
<dbReference type="Proteomes" id="UP001589755">
    <property type="component" value="Unassembled WGS sequence"/>
</dbReference>
<name>A0ABV6D7Q2_9HYPH</name>
<dbReference type="PROSITE" id="PS50943">
    <property type="entry name" value="HTH_CROC1"/>
    <property type="match status" value="1"/>
</dbReference>
<dbReference type="EMBL" id="JBHLXD010000013">
    <property type="protein sequence ID" value="MFC0208691.1"/>
    <property type="molecule type" value="Genomic_DNA"/>
</dbReference>
<evidence type="ECO:0000313" key="3">
    <source>
        <dbReference type="EMBL" id="MFC0208691.1"/>
    </source>
</evidence>
<reference evidence="3 4" key="1">
    <citation type="submission" date="2024-09" db="EMBL/GenBank/DDBJ databases">
        <authorList>
            <person name="Sun Q."/>
            <person name="Mori K."/>
        </authorList>
    </citation>
    <scope>NUCLEOTIDE SEQUENCE [LARGE SCALE GENOMIC DNA]</scope>
    <source>
        <strain evidence="3 4">CCM 8543</strain>
    </source>
</reference>
<dbReference type="Pfam" id="PF01381">
    <property type="entry name" value="HTH_3"/>
    <property type="match status" value="1"/>
</dbReference>
<dbReference type="Gene3D" id="1.10.260.40">
    <property type="entry name" value="lambda repressor-like DNA-binding domains"/>
    <property type="match status" value="1"/>
</dbReference>
<feature type="region of interest" description="Disordered" evidence="1">
    <location>
        <begin position="136"/>
        <end position="161"/>
    </location>
</feature>
<dbReference type="SMART" id="SM00530">
    <property type="entry name" value="HTH_XRE"/>
    <property type="match status" value="1"/>
</dbReference>
<dbReference type="CDD" id="cd00093">
    <property type="entry name" value="HTH_XRE"/>
    <property type="match status" value="1"/>
</dbReference>
<dbReference type="InterPro" id="IPR001387">
    <property type="entry name" value="Cro/C1-type_HTH"/>
</dbReference>